<name>A0AAV4SAM3_CAEEX</name>
<evidence type="ECO:0000313" key="1">
    <source>
        <dbReference type="EMBL" id="GIY29696.1"/>
    </source>
</evidence>
<dbReference type="EMBL" id="BPLR01009114">
    <property type="protein sequence ID" value="GIY29696.1"/>
    <property type="molecule type" value="Genomic_DNA"/>
</dbReference>
<dbReference type="Proteomes" id="UP001054945">
    <property type="component" value="Unassembled WGS sequence"/>
</dbReference>
<reference evidence="1 2" key="1">
    <citation type="submission" date="2021-06" db="EMBL/GenBank/DDBJ databases">
        <title>Caerostris extrusa draft genome.</title>
        <authorList>
            <person name="Kono N."/>
            <person name="Arakawa K."/>
        </authorList>
    </citation>
    <scope>NUCLEOTIDE SEQUENCE [LARGE SCALE GENOMIC DNA]</scope>
</reference>
<gene>
    <name evidence="1" type="ORF">CEXT_599191</name>
</gene>
<proteinExistence type="predicted"/>
<organism evidence="1 2">
    <name type="scientific">Caerostris extrusa</name>
    <name type="common">Bark spider</name>
    <name type="synonym">Caerostris bankana</name>
    <dbReference type="NCBI Taxonomy" id="172846"/>
    <lineage>
        <taxon>Eukaryota</taxon>
        <taxon>Metazoa</taxon>
        <taxon>Ecdysozoa</taxon>
        <taxon>Arthropoda</taxon>
        <taxon>Chelicerata</taxon>
        <taxon>Arachnida</taxon>
        <taxon>Araneae</taxon>
        <taxon>Araneomorphae</taxon>
        <taxon>Entelegynae</taxon>
        <taxon>Araneoidea</taxon>
        <taxon>Araneidae</taxon>
        <taxon>Caerostris</taxon>
    </lineage>
</organism>
<sequence length="193" mass="22597">MREPKRPEPKKKKGPGRIEKEFLVSILRVGWTDRWASDVVYPQSPDPHPPFGIGSQNCSERRLERPPFSLASSTTFAKWNFLLPVSRFQLPSQRSKLPSTFSRLISLQLNLKNKLINLACNKNFFCGNFDSVHKKKKKKEKTKKSFHEVTPDKFGLGDCSRFFWFCHFEFDLRNELLRLCLLCRKRLDDEFSG</sequence>
<accession>A0AAV4SAM3</accession>
<keyword evidence="2" id="KW-1185">Reference proteome</keyword>
<evidence type="ECO:0000313" key="2">
    <source>
        <dbReference type="Proteomes" id="UP001054945"/>
    </source>
</evidence>
<dbReference type="AlphaFoldDB" id="A0AAV4SAM3"/>
<comment type="caution">
    <text evidence="1">The sequence shown here is derived from an EMBL/GenBank/DDBJ whole genome shotgun (WGS) entry which is preliminary data.</text>
</comment>
<protein>
    <submittedName>
        <fullName evidence="1">Uncharacterized protein</fullName>
    </submittedName>
</protein>